<dbReference type="AlphaFoldDB" id="A0A419UW80"/>
<proteinExistence type="predicted"/>
<dbReference type="OrthoDB" id="2389679at2"/>
<dbReference type="InterPro" id="IPR009190">
    <property type="entry name" value="DUF1462"/>
</dbReference>
<dbReference type="Pfam" id="PF07315">
    <property type="entry name" value="DUF1462"/>
    <property type="match status" value="1"/>
</dbReference>
<organism evidence="1 2">
    <name type="scientific">Sinobaca qinghaiensis</name>
    <dbReference type="NCBI Taxonomy" id="342944"/>
    <lineage>
        <taxon>Bacteria</taxon>
        <taxon>Bacillati</taxon>
        <taxon>Bacillota</taxon>
        <taxon>Bacilli</taxon>
        <taxon>Bacillales</taxon>
        <taxon>Sporolactobacillaceae</taxon>
        <taxon>Sinobaca</taxon>
    </lineage>
</organism>
<dbReference type="InterPro" id="IPR036249">
    <property type="entry name" value="Thioredoxin-like_sf"/>
</dbReference>
<gene>
    <name evidence="1" type="ORF">ATL39_3293</name>
</gene>
<dbReference type="RefSeq" id="WP_120194419.1">
    <property type="nucleotide sequence ID" value="NZ_RAPK01000012.1"/>
</dbReference>
<protein>
    <submittedName>
        <fullName evidence="1">Disulfide oxidoreductase YuzD</fullName>
    </submittedName>
</protein>
<comment type="caution">
    <text evidence="1">The sequence shown here is derived from an EMBL/GenBank/DDBJ whole genome shotgun (WGS) entry which is preliminary data.</text>
</comment>
<accession>A0A419UW80</accession>
<dbReference type="InterPro" id="IPR038218">
    <property type="entry name" value="YuzD-like_sp"/>
</dbReference>
<name>A0A419UW80_9BACL</name>
<evidence type="ECO:0000313" key="1">
    <source>
        <dbReference type="EMBL" id="RKD68830.1"/>
    </source>
</evidence>
<dbReference type="EMBL" id="RAPK01000012">
    <property type="protein sequence ID" value="RKD68830.1"/>
    <property type="molecule type" value="Genomic_DNA"/>
</dbReference>
<sequence length="103" mass="11934">MNRPITIKVYGSEEKCSGCVQLPSSIETKEWLEAALQRKYPDKPLDVVYVDMYHPNGKEEEETARDMIENNRIYPLVLVNGDIIAEGNPRLKKMYEYIEKLPS</sequence>
<reference evidence="1 2" key="1">
    <citation type="submission" date="2018-09" db="EMBL/GenBank/DDBJ databases">
        <title>Genomic Encyclopedia of Archaeal and Bacterial Type Strains, Phase II (KMG-II): from individual species to whole genera.</title>
        <authorList>
            <person name="Goeker M."/>
        </authorList>
    </citation>
    <scope>NUCLEOTIDE SEQUENCE [LARGE SCALE GENOMIC DNA]</scope>
    <source>
        <strain evidence="1 2">DSM 17008</strain>
    </source>
</reference>
<dbReference type="SUPFAM" id="SSF52833">
    <property type="entry name" value="Thioredoxin-like"/>
    <property type="match status" value="1"/>
</dbReference>
<evidence type="ECO:0000313" key="2">
    <source>
        <dbReference type="Proteomes" id="UP000285120"/>
    </source>
</evidence>
<dbReference type="Gene3D" id="3.40.30.30">
    <property type="entry name" value="Hypothetical protein sa0798"/>
    <property type="match status" value="1"/>
</dbReference>
<keyword evidence="2" id="KW-1185">Reference proteome</keyword>
<dbReference type="Proteomes" id="UP000285120">
    <property type="component" value="Unassembled WGS sequence"/>
</dbReference>